<protein>
    <recommendedName>
        <fullName evidence="5">MYND-type domain-containing protein</fullName>
    </recommendedName>
</protein>
<evidence type="ECO:0000256" key="2">
    <source>
        <dbReference type="ARBA" id="ARBA00022771"/>
    </source>
</evidence>
<dbReference type="GO" id="GO:0008270">
    <property type="term" value="F:zinc ion binding"/>
    <property type="evidence" value="ECO:0007669"/>
    <property type="project" value="UniProtKB-KW"/>
</dbReference>
<gene>
    <name evidence="6" type="ORF">OBBRIDRAFT_548531</name>
</gene>
<proteinExistence type="predicted"/>
<feature type="domain" description="MYND-type" evidence="5">
    <location>
        <begin position="329"/>
        <end position="372"/>
    </location>
</feature>
<organism evidence="6 7">
    <name type="scientific">Obba rivulosa</name>
    <dbReference type="NCBI Taxonomy" id="1052685"/>
    <lineage>
        <taxon>Eukaryota</taxon>
        <taxon>Fungi</taxon>
        <taxon>Dikarya</taxon>
        <taxon>Basidiomycota</taxon>
        <taxon>Agaricomycotina</taxon>
        <taxon>Agaricomycetes</taxon>
        <taxon>Polyporales</taxon>
        <taxon>Gelatoporiaceae</taxon>
        <taxon>Obba</taxon>
    </lineage>
</organism>
<reference evidence="6 7" key="1">
    <citation type="submission" date="2016-07" db="EMBL/GenBank/DDBJ databases">
        <title>Draft genome of the white-rot fungus Obba rivulosa 3A-2.</title>
        <authorList>
            <consortium name="DOE Joint Genome Institute"/>
            <person name="Miettinen O."/>
            <person name="Riley R."/>
            <person name="Acob R."/>
            <person name="Barry K."/>
            <person name="Cullen D."/>
            <person name="De Vries R."/>
            <person name="Hainaut M."/>
            <person name="Hatakka A."/>
            <person name="Henrissat B."/>
            <person name="Hilden K."/>
            <person name="Kuo R."/>
            <person name="Labutti K."/>
            <person name="Lipzen A."/>
            <person name="Makela M.R."/>
            <person name="Sandor L."/>
            <person name="Spatafora J.W."/>
            <person name="Grigoriev I.V."/>
            <person name="Hibbett D.S."/>
        </authorList>
    </citation>
    <scope>NUCLEOTIDE SEQUENCE [LARGE SCALE GENOMIC DNA]</scope>
    <source>
        <strain evidence="6 7">3A-2</strain>
    </source>
</reference>
<dbReference type="InterPro" id="IPR002893">
    <property type="entry name" value="Znf_MYND"/>
</dbReference>
<dbReference type="PROSITE" id="PS50865">
    <property type="entry name" value="ZF_MYND_2"/>
    <property type="match status" value="1"/>
</dbReference>
<dbReference type="AlphaFoldDB" id="A0A8E2DMJ9"/>
<evidence type="ECO:0000256" key="1">
    <source>
        <dbReference type="ARBA" id="ARBA00022723"/>
    </source>
</evidence>
<evidence type="ECO:0000259" key="5">
    <source>
        <dbReference type="PROSITE" id="PS50865"/>
    </source>
</evidence>
<dbReference type="EMBL" id="KV722391">
    <property type="protein sequence ID" value="OCH91104.1"/>
    <property type="molecule type" value="Genomic_DNA"/>
</dbReference>
<dbReference type="Proteomes" id="UP000250043">
    <property type="component" value="Unassembled WGS sequence"/>
</dbReference>
<keyword evidence="3" id="KW-0862">Zinc</keyword>
<evidence type="ECO:0000256" key="4">
    <source>
        <dbReference type="PROSITE-ProRule" id="PRU00134"/>
    </source>
</evidence>
<dbReference type="OrthoDB" id="2757990at2759"/>
<keyword evidence="7" id="KW-1185">Reference proteome</keyword>
<keyword evidence="2 4" id="KW-0863">Zinc-finger</keyword>
<name>A0A8E2DMJ9_9APHY</name>
<evidence type="ECO:0000313" key="7">
    <source>
        <dbReference type="Proteomes" id="UP000250043"/>
    </source>
</evidence>
<sequence>MLSLSTQFPAVPDACMKFVAQPRTQDEVQTLAEYMKSSWRSCRCDMWNPLVSQLHVFAASNPDARAHDDPLWGFLDIIAPVLAECVPLLESDMRKLSSANQRAAASGGPTTWPMDINAVFPFGPEQSFKAVLAWVDVFNGPYLFKLINSVSNLLGSHVSRRIVVSSPNVCLAFARRTREIIEVWSENPGSPSAAYQGTKDLFHCSMFLSPFMSADDSELRQFTSQTARDDAPLALVCDQVVKFLDKHESAIPPFPGRAECLEVVGPTFMSVGGRFLALLKLPAHQLRKYDPKLVFISQHPSFSPSSPFYTIYTHLMTLRLDGVCGARGCTVTTASTGKKFSLCSSCGLLPYCSKSCQKNGWKDELAPHRSFCKKMRTFSDLALRSGKVDISNPGDFAERCKSAGVPETLAREISEHLRTILSPAPVQNA</sequence>
<dbReference type="Pfam" id="PF01753">
    <property type="entry name" value="zf-MYND"/>
    <property type="match status" value="1"/>
</dbReference>
<evidence type="ECO:0000313" key="6">
    <source>
        <dbReference type="EMBL" id="OCH91104.1"/>
    </source>
</evidence>
<dbReference type="SUPFAM" id="SSF144232">
    <property type="entry name" value="HIT/MYND zinc finger-like"/>
    <property type="match status" value="1"/>
</dbReference>
<accession>A0A8E2DMJ9</accession>
<keyword evidence="1" id="KW-0479">Metal-binding</keyword>
<dbReference type="Gene3D" id="6.10.140.2220">
    <property type="match status" value="1"/>
</dbReference>
<evidence type="ECO:0000256" key="3">
    <source>
        <dbReference type="ARBA" id="ARBA00022833"/>
    </source>
</evidence>